<feature type="transmembrane region" description="Helical" evidence="8">
    <location>
        <begin position="193"/>
        <end position="211"/>
    </location>
</feature>
<protein>
    <recommendedName>
        <fullName evidence="8">Probable membrane transporter protein</fullName>
    </recommendedName>
</protein>
<keyword evidence="4 8" id="KW-1003">Cell membrane</keyword>
<name>A0A2N8KIV5_9BURK</name>
<evidence type="ECO:0000256" key="7">
    <source>
        <dbReference type="ARBA" id="ARBA00023136"/>
    </source>
</evidence>
<comment type="subcellular location">
    <subcellularLocation>
        <location evidence="1 8">Cell membrane</location>
        <topology evidence="1 8">Multi-pass membrane protein</topology>
    </subcellularLocation>
</comment>
<dbReference type="RefSeq" id="WP_102773165.1">
    <property type="nucleotide sequence ID" value="NZ_POQS01000003.1"/>
</dbReference>
<gene>
    <name evidence="9" type="ORF">C1I89_12865</name>
</gene>
<dbReference type="GO" id="GO:0005886">
    <property type="term" value="C:plasma membrane"/>
    <property type="evidence" value="ECO:0007669"/>
    <property type="project" value="UniProtKB-SubCell"/>
</dbReference>
<feature type="transmembrane region" description="Helical" evidence="8">
    <location>
        <begin position="103"/>
        <end position="123"/>
    </location>
</feature>
<feature type="transmembrane region" description="Helical" evidence="8">
    <location>
        <begin position="49"/>
        <end position="67"/>
    </location>
</feature>
<dbReference type="AlphaFoldDB" id="A0A2N8KIV5"/>
<feature type="transmembrane region" description="Helical" evidence="8">
    <location>
        <begin position="79"/>
        <end position="96"/>
    </location>
</feature>
<feature type="transmembrane region" description="Helical" evidence="8">
    <location>
        <begin position="135"/>
        <end position="156"/>
    </location>
</feature>
<evidence type="ECO:0000313" key="10">
    <source>
        <dbReference type="Proteomes" id="UP000235994"/>
    </source>
</evidence>
<evidence type="ECO:0000256" key="5">
    <source>
        <dbReference type="ARBA" id="ARBA00022692"/>
    </source>
</evidence>
<dbReference type="InterPro" id="IPR052017">
    <property type="entry name" value="TSUP"/>
</dbReference>
<keyword evidence="5 8" id="KW-0812">Transmembrane</keyword>
<dbReference type="PANTHER" id="PTHR30269:SF37">
    <property type="entry name" value="MEMBRANE TRANSPORTER PROTEIN"/>
    <property type="match status" value="1"/>
</dbReference>
<evidence type="ECO:0000256" key="3">
    <source>
        <dbReference type="ARBA" id="ARBA00022448"/>
    </source>
</evidence>
<evidence type="ECO:0000256" key="1">
    <source>
        <dbReference type="ARBA" id="ARBA00004651"/>
    </source>
</evidence>
<sequence>MSPSLPYPDLLQYATMAVVVFGAAIAQGVGGVGFAMFAAPVAAMFFPQLAPGPLLTLGGFISLLTALRERAAIDWPSVSYALAGRAVGTLIAVYAMTRFAPQALGVLFAVLILAAVALSAAGLRFSATPRRVSGAGVASGLMGTMTSVGAPPLAIVMQHAAPPRLRATLGMVLFLGSLFSLAMLALAKRYTGYHAGLALSLAPFLLAGFAVSNRLRNRLPPRAVRGVLLAVCAIGALGVLVKAFWGG</sequence>
<proteinExistence type="inferred from homology"/>
<dbReference type="InterPro" id="IPR002781">
    <property type="entry name" value="TM_pro_TauE-like"/>
</dbReference>
<dbReference type="PANTHER" id="PTHR30269">
    <property type="entry name" value="TRANSMEMBRANE PROTEIN YFCA"/>
    <property type="match status" value="1"/>
</dbReference>
<keyword evidence="3" id="KW-0813">Transport</keyword>
<feature type="transmembrane region" description="Helical" evidence="8">
    <location>
        <begin position="168"/>
        <end position="187"/>
    </location>
</feature>
<accession>A0A2N8KIV5</accession>
<dbReference type="EMBL" id="POQS01000003">
    <property type="protein sequence ID" value="PND33376.1"/>
    <property type="molecule type" value="Genomic_DNA"/>
</dbReference>
<evidence type="ECO:0000256" key="6">
    <source>
        <dbReference type="ARBA" id="ARBA00022989"/>
    </source>
</evidence>
<keyword evidence="6 8" id="KW-1133">Transmembrane helix</keyword>
<dbReference type="Pfam" id="PF01925">
    <property type="entry name" value="TauE"/>
    <property type="match status" value="1"/>
</dbReference>
<evidence type="ECO:0000313" key="9">
    <source>
        <dbReference type="EMBL" id="PND33376.1"/>
    </source>
</evidence>
<organism evidence="9 10">
    <name type="scientific">Achromobacter pulmonis</name>
    <dbReference type="NCBI Taxonomy" id="1389932"/>
    <lineage>
        <taxon>Bacteria</taxon>
        <taxon>Pseudomonadati</taxon>
        <taxon>Pseudomonadota</taxon>
        <taxon>Betaproteobacteria</taxon>
        <taxon>Burkholderiales</taxon>
        <taxon>Alcaligenaceae</taxon>
        <taxon>Achromobacter</taxon>
    </lineage>
</organism>
<comment type="caution">
    <text evidence="9">The sequence shown here is derived from an EMBL/GenBank/DDBJ whole genome shotgun (WGS) entry which is preliminary data.</text>
</comment>
<reference evidence="9 10" key="1">
    <citation type="submission" date="2018-01" db="EMBL/GenBank/DDBJ databases">
        <title>The draft genome of an aniline degradation strain ANB-1.</title>
        <authorList>
            <person name="Zhang L."/>
            <person name="Jiang J."/>
        </authorList>
    </citation>
    <scope>NUCLEOTIDE SEQUENCE [LARGE SCALE GENOMIC DNA]</scope>
    <source>
        <strain evidence="9 10">ANB-1</strain>
    </source>
</reference>
<feature type="transmembrane region" description="Helical" evidence="8">
    <location>
        <begin position="12"/>
        <end position="37"/>
    </location>
</feature>
<evidence type="ECO:0000256" key="8">
    <source>
        <dbReference type="RuleBase" id="RU363041"/>
    </source>
</evidence>
<feature type="transmembrane region" description="Helical" evidence="8">
    <location>
        <begin position="223"/>
        <end position="245"/>
    </location>
</feature>
<comment type="similarity">
    <text evidence="2 8">Belongs to the 4-toluene sulfonate uptake permease (TSUP) (TC 2.A.102) family.</text>
</comment>
<evidence type="ECO:0000256" key="2">
    <source>
        <dbReference type="ARBA" id="ARBA00009142"/>
    </source>
</evidence>
<dbReference type="Proteomes" id="UP000235994">
    <property type="component" value="Unassembled WGS sequence"/>
</dbReference>
<evidence type="ECO:0000256" key="4">
    <source>
        <dbReference type="ARBA" id="ARBA00022475"/>
    </source>
</evidence>
<keyword evidence="7 8" id="KW-0472">Membrane</keyword>
<keyword evidence="10" id="KW-1185">Reference proteome</keyword>